<sequence>MTPYDAADAGTPDAADALLTARERVRRLERLTSRRDAVAVQLDEVAALLGDLEDQLAKEEEDVSRLEGGFSAFLAGLTGSRDERLARERAEVLAVRQRLDGQRGRLEWLNADRAAVDEGLAGLGRAREEYDALLEREERRLVASGDPRGRELVELGHNLADTRADLAEHQEAHRAGVDAFHGVGEVLRCLGGARGASRWDMLAGGGGFADMMEHGHLRDADEAAWHAQQLLDTFARELVDIGVNVAPKLPEVDTRWFADMFFDNIITDAIKHHRIAGTGAAVAEVAEWVRRTVEGLEVRREELTRRRDALTARREEVIVIG</sequence>
<dbReference type="EMBL" id="BAABAQ010000006">
    <property type="protein sequence ID" value="GAA4193610.1"/>
    <property type="molecule type" value="Genomic_DNA"/>
</dbReference>
<dbReference type="Proteomes" id="UP001501251">
    <property type="component" value="Unassembled WGS sequence"/>
</dbReference>
<feature type="coiled-coil region" evidence="1">
    <location>
        <begin position="42"/>
        <end position="69"/>
    </location>
</feature>
<gene>
    <name evidence="2" type="ORF">GCM10022252_36800</name>
</gene>
<feature type="coiled-coil region" evidence="1">
    <location>
        <begin position="120"/>
        <end position="172"/>
    </location>
</feature>
<evidence type="ECO:0000313" key="2">
    <source>
        <dbReference type="EMBL" id="GAA4193610.1"/>
    </source>
</evidence>
<reference evidence="3" key="1">
    <citation type="journal article" date="2019" name="Int. J. Syst. Evol. Microbiol.">
        <title>The Global Catalogue of Microorganisms (GCM) 10K type strain sequencing project: providing services to taxonomists for standard genome sequencing and annotation.</title>
        <authorList>
            <consortium name="The Broad Institute Genomics Platform"/>
            <consortium name="The Broad Institute Genome Sequencing Center for Infectious Disease"/>
            <person name="Wu L."/>
            <person name="Ma J."/>
        </authorList>
    </citation>
    <scope>NUCLEOTIDE SEQUENCE [LARGE SCALE GENOMIC DNA]</scope>
    <source>
        <strain evidence="3">JCM 17388</strain>
    </source>
</reference>
<accession>A0ABP8AYF6</accession>
<protein>
    <submittedName>
        <fullName evidence="2">Uncharacterized protein</fullName>
    </submittedName>
</protein>
<evidence type="ECO:0000313" key="3">
    <source>
        <dbReference type="Proteomes" id="UP001501251"/>
    </source>
</evidence>
<organism evidence="2 3">
    <name type="scientific">Streptosporangium oxazolinicum</name>
    <dbReference type="NCBI Taxonomy" id="909287"/>
    <lineage>
        <taxon>Bacteria</taxon>
        <taxon>Bacillati</taxon>
        <taxon>Actinomycetota</taxon>
        <taxon>Actinomycetes</taxon>
        <taxon>Streptosporangiales</taxon>
        <taxon>Streptosporangiaceae</taxon>
        <taxon>Streptosporangium</taxon>
    </lineage>
</organism>
<comment type="caution">
    <text evidence="2">The sequence shown here is derived from an EMBL/GenBank/DDBJ whole genome shotgun (WGS) entry which is preliminary data.</text>
</comment>
<dbReference type="RefSeq" id="WP_344919143.1">
    <property type="nucleotide sequence ID" value="NZ_BAABAQ010000006.1"/>
</dbReference>
<evidence type="ECO:0000256" key="1">
    <source>
        <dbReference type="SAM" id="Coils"/>
    </source>
</evidence>
<name>A0ABP8AYF6_9ACTN</name>
<proteinExistence type="predicted"/>
<keyword evidence="1" id="KW-0175">Coiled coil</keyword>
<keyword evidence="3" id="KW-1185">Reference proteome</keyword>